<comment type="domain">
    <text evidence="8">The EXKPK motif is conserved in inositol-pentakisphosphate 2-kinases of both family 1 and 2.</text>
</comment>
<dbReference type="GO" id="GO:0032958">
    <property type="term" value="P:inositol phosphate biosynthetic process"/>
    <property type="evidence" value="ECO:0007669"/>
    <property type="project" value="TreeGrafter"/>
</dbReference>
<dbReference type="Pfam" id="PF06090">
    <property type="entry name" value="Ins_P5_2-kin"/>
    <property type="match status" value="1"/>
</dbReference>
<dbReference type="STRING" id="630390.A0A180GW50"/>
<dbReference type="Gene3D" id="3.30.200.110">
    <property type="entry name" value="Inositol-pentakisphosphate 2-kinase, N-lobe"/>
    <property type="match status" value="1"/>
</dbReference>
<name>A0A180GW50_PUCT1</name>
<dbReference type="GO" id="GO:0005524">
    <property type="term" value="F:ATP binding"/>
    <property type="evidence" value="ECO:0007669"/>
    <property type="project" value="UniProtKB-KW"/>
</dbReference>
<evidence type="ECO:0000313" key="10">
    <source>
        <dbReference type="EMBL" id="OAV96213.1"/>
    </source>
</evidence>
<reference evidence="10" key="1">
    <citation type="submission" date="2009-11" db="EMBL/GenBank/DDBJ databases">
        <authorList>
            <consortium name="The Broad Institute Genome Sequencing Platform"/>
            <person name="Ward D."/>
            <person name="Feldgarden M."/>
            <person name="Earl A."/>
            <person name="Young S.K."/>
            <person name="Zeng Q."/>
            <person name="Koehrsen M."/>
            <person name="Alvarado L."/>
            <person name="Berlin A."/>
            <person name="Bochicchio J."/>
            <person name="Borenstein D."/>
            <person name="Chapman S.B."/>
            <person name="Chen Z."/>
            <person name="Engels R."/>
            <person name="Freedman E."/>
            <person name="Gellesch M."/>
            <person name="Goldberg J."/>
            <person name="Griggs A."/>
            <person name="Gujja S."/>
            <person name="Heilman E."/>
            <person name="Heiman D."/>
            <person name="Hepburn T."/>
            <person name="Howarth C."/>
            <person name="Jen D."/>
            <person name="Larson L."/>
            <person name="Lewis B."/>
            <person name="Mehta T."/>
            <person name="Park D."/>
            <person name="Pearson M."/>
            <person name="Roberts A."/>
            <person name="Saif S."/>
            <person name="Shea T."/>
            <person name="Shenoy N."/>
            <person name="Sisk P."/>
            <person name="Stolte C."/>
            <person name="Sykes S."/>
            <person name="Thomson T."/>
            <person name="Walk T."/>
            <person name="White J."/>
            <person name="Yandava C."/>
            <person name="Izard J."/>
            <person name="Baranova O.V."/>
            <person name="Blanton J.M."/>
            <person name="Tanner A.C."/>
            <person name="Dewhirst F.E."/>
            <person name="Haas B."/>
            <person name="Nusbaum C."/>
            <person name="Birren B."/>
        </authorList>
    </citation>
    <scope>NUCLEOTIDE SEQUENCE [LARGE SCALE GENOMIC DNA]</scope>
    <source>
        <strain evidence="10">1-1 BBBD Race 1</strain>
    </source>
</reference>
<comment type="catalytic activity">
    <reaction evidence="1 8">
        <text>1D-myo-inositol 1,3,4,5,6-pentakisphosphate + ATP = 1D-myo-inositol hexakisphosphate + ADP + H(+)</text>
        <dbReference type="Rhea" id="RHEA:20313"/>
        <dbReference type="ChEBI" id="CHEBI:15378"/>
        <dbReference type="ChEBI" id="CHEBI:30616"/>
        <dbReference type="ChEBI" id="CHEBI:57733"/>
        <dbReference type="ChEBI" id="CHEBI:58130"/>
        <dbReference type="ChEBI" id="CHEBI:456216"/>
        <dbReference type="EC" id="2.7.1.158"/>
    </reaction>
</comment>
<dbReference type="AlphaFoldDB" id="A0A180GW50"/>
<evidence type="ECO:0000256" key="1">
    <source>
        <dbReference type="ARBA" id="ARBA00001774"/>
    </source>
</evidence>
<dbReference type="InterPro" id="IPR009286">
    <property type="entry name" value="Ins_P5_2-kin"/>
</dbReference>
<feature type="region of interest" description="Disordered" evidence="9">
    <location>
        <begin position="247"/>
        <end position="270"/>
    </location>
</feature>
<evidence type="ECO:0000313" key="11">
    <source>
        <dbReference type="EnsemblFungi" id="PTTG_26418-t43_1-p1"/>
    </source>
</evidence>
<sequence>MVNSSTQHPANLPLSQAVAATQPTHWTYIAEGAANLILAYRPAPGSPAEESLRGKCLRLAKRIQAHPPAIATDQHPTQVSFFDFHHHILRALLPQEQLLRFDLVTLAVPQPWLDQLAAAVEPRRPPSKRGQSRIDCAAPLAVLMDNLARESDGDQQHTIAVEIKPKWAWLPHSPILLDPTTRETKSQFCRTCVFRAVRALGPDTAPLDPYYLSPARFCALQLFSTQHPAHLRSALDRLRAEWQHQIPSASLPTPPPDAATGPPKSTSSQSHNNFKIFRHGLLLDPSSVEVDPQLIEVLAATLERSGVLGRLADLQRRLDMFDIEGVFGEVTGSDPAGLGTLEAPITLAELVALVPLLSEPLSPTAMAERVARLLPRTKAVMYALSMTFKDCSIFVRLPVHHFPENPARLSPLPLAPTPPSSDDLVKIIDLDLKPIARLHKYFKADRASFSGFINLLRSAHSPPTTCLELCNNSASA</sequence>
<dbReference type="PANTHER" id="PTHR14456">
    <property type="entry name" value="INOSITOL POLYPHOSPHATE KINASE 1"/>
    <property type="match status" value="1"/>
</dbReference>
<keyword evidence="4 8" id="KW-0808">Transferase</keyword>
<keyword evidence="7 8" id="KW-0067">ATP-binding</keyword>
<evidence type="ECO:0000256" key="8">
    <source>
        <dbReference type="RuleBase" id="RU364126"/>
    </source>
</evidence>
<gene>
    <name evidence="10" type="ORF">PTTG_26418</name>
</gene>
<dbReference type="PANTHER" id="PTHR14456:SF2">
    <property type="entry name" value="INOSITOL-PENTAKISPHOSPHATE 2-KINASE"/>
    <property type="match status" value="1"/>
</dbReference>
<evidence type="ECO:0000256" key="9">
    <source>
        <dbReference type="SAM" id="MobiDB-lite"/>
    </source>
</evidence>
<dbReference type="Proteomes" id="UP000005240">
    <property type="component" value="Unassembled WGS sequence"/>
</dbReference>
<evidence type="ECO:0000313" key="12">
    <source>
        <dbReference type="Proteomes" id="UP000005240"/>
    </source>
</evidence>
<keyword evidence="12" id="KW-1185">Reference proteome</keyword>
<dbReference type="VEuPathDB" id="FungiDB:PTTG_26418"/>
<protein>
    <recommendedName>
        <fullName evidence="3 8">Inositol-pentakisphosphate 2-kinase</fullName>
        <ecNumber evidence="2 8">2.7.1.158</ecNumber>
    </recommendedName>
</protein>
<evidence type="ECO:0000256" key="3">
    <source>
        <dbReference type="ARBA" id="ARBA00014846"/>
    </source>
</evidence>
<dbReference type="EnsemblFungi" id="PTTG_26418-t43_1">
    <property type="protein sequence ID" value="PTTG_26418-t43_1-p1"/>
    <property type="gene ID" value="PTTG_26418"/>
</dbReference>
<evidence type="ECO:0000256" key="6">
    <source>
        <dbReference type="ARBA" id="ARBA00022777"/>
    </source>
</evidence>
<dbReference type="InterPro" id="IPR043001">
    <property type="entry name" value="IP5_2-K_N_lobe"/>
</dbReference>
<dbReference type="EMBL" id="ADAS02000021">
    <property type="protein sequence ID" value="OAV96213.1"/>
    <property type="molecule type" value="Genomic_DNA"/>
</dbReference>
<reference evidence="11 12" key="3">
    <citation type="journal article" date="2017" name="G3 (Bethesda)">
        <title>Comparative analysis highlights variable genome content of wheat rusts and divergence of the mating loci.</title>
        <authorList>
            <person name="Cuomo C.A."/>
            <person name="Bakkeren G."/>
            <person name="Khalil H.B."/>
            <person name="Panwar V."/>
            <person name="Joly D."/>
            <person name="Linning R."/>
            <person name="Sakthikumar S."/>
            <person name="Song X."/>
            <person name="Adiconis X."/>
            <person name="Fan L."/>
            <person name="Goldberg J.M."/>
            <person name="Levin J.Z."/>
            <person name="Young S."/>
            <person name="Zeng Q."/>
            <person name="Anikster Y."/>
            <person name="Bruce M."/>
            <person name="Wang M."/>
            <person name="Yin C."/>
            <person name="McCallum B."/>
            <person name="Szabo L.J."/>
            <person name="Hulbert S."/>
            <person name="Chen X."/>
            <person name="Fellers J.P."/>
        </authorList>
    </citation>
    <scope>NUCLEOTIDE SEQUENCE</scope>
    <source>
        <strain evidence="11">isolate 1-1 / race 1 (BBBD)</strain>
        <strain evidence="12">Isolate 1-1 / race 1 (BBBD)</strain>
    </source>
</reference>
<evidence type="ECO:0000256" key="2">
    <source>
        <dbReference type="ARBA" id="ARBA00012023"/>
    </source>
</evidence>
<dbReference type="GO" id="GO:0035299">
    <property type="term" value="F:inositol-1,3,4,5,6-pentakisphosphate 2-kinase activity"/>
    <property type="evidence" value="ECO:0007669"/>
    <property type="project" value="UniProtKB-EC"/>
</dbReference>
<accession>A0A180GW50</accession>
<reference evidence="10" key="2">
    <citation type="submission" date="2016-05" db="EMBL/GenBank/DDBJ databases">
        <title>Comparative analysis highlights variable genome content of wheat rusts and divergence of the mating loci.</title>
        <authorList>
            <person name="Cuomo C.A."/>
            <person name="Bakkeren G."/>
            <person name="Szabo L."/>
            <person name="Khalil H."/>
            <person name="Joly D."/>
            <person name="Goldberg J."/>
            <person name="Young S."/>
            <person name="Zeng Q."/>
            <person name="Fellers J."/>
        </authorList>
    </citation>
    <scope>NUCLEOTIDE SEQUENCE [LARGE SCALE GENOMIC DNA]</scope>
    <source>
        <strain evidence="10">1-1 BBBD Race 1</strain>
    </source>
</reference>
<evidence type="ECO:0000256" key="5">
    <source>
        <dbReference type="ARBA" id="ARBA00022741"/>
    </source>
</evidence>
<comment type="function">
    <text evidence="8">Phosphorylates Ins(1,3,4,5,6)P5 at position 2 to form Ins(1,2,3,4,5,6)P6 (InsP6 or phytate).</text>
</comment>
<dbReference type="GO" id="GO:0005634">
    <property type="term" value="C:nucleus"/>
    <property type="evidence" value="ECO:0007669"/>
    <property type="project" value="TreeGrafter"/>
</dbReference>
<keyword evidence="6 8" id="KW-0418">Kinase</keyword>
<evidence type="ECO:0000256" key="4">
    <source>
        <dbReference type="ARBA" id="ARBA00022679"/>
    </source>
</evidence>
<keyword evidence="5 8" id="KW-0547">Nucleotide-binding</keyword>
<dbReference type="OrthoDB" id="272370at2759"/>
<dbReference type="EC" id="2.7.1.158" evidence="2 8"/>
<evidence type="ECO:0000256" key="7">
    <source>
        <dbReference type="ARBA" id="ARBA00022840"/>
    </source>
</evidence>
<organism evidence="10">
    <name type="scientific">Puccinia triticina (isolate 1-1 / race 1 (BBBD))</name>
    <name type="common">Brown leaf rust fungus</name>
    <dbReference type="NCBI Taxonomy" id="630390"/>
    <lineage>
        <taxon>Eukaryota</taxon>
        <taxon>Fungi</taxon>
        <taxon>Dikarya</taxon>
        <taxon>Basidiomycota</taxon>
        <taxon>Pucciniomycotina</taxon>
        <taxon>Pucciniomycetes</taxon>
        <taxon>Pucciniales</taxon>
        <taxon>Pucciniaceae</taxon>
        <taxon>Puccinia</taxon>
    </lineage>
</organism>
<reference evidence="11" key="4">
    <citation type="submission" date="2025-05" db="UniProtKB">
        <authorList>
            <consortium name="EnsemblFungi"/>
        </authorList>
    </citation>
    <scope>IDENTIFICATION</scope>
    <source>
        <strain evidence="11">isolate 1-1 / race 1 (BBBD)</strain>
    </source>
</reference>
<proteinExistence type="predicted"/>